<sequence length="568" mass="61947">MLTKLPRHPSRNAVLLAITITVGWLLPQSSNAQFGVSPSQTSNFFNDLRSRTGQLKKAAQASTRSGDVVYDYEKGAYVSQEDQEGYQDLQKLLRSDRQISQPSVRSGSNAFAARSVGDYTTYSGQYSGALSYFAPTYTSDPFLSGKRNLVLGPVNLGLGLYQGFEYNSNVRRTAVPISDFISSTLINISANYRISQYNVLSFTGGIGIDHYFNHPELATYGNGNYLLNVLPGTTLAFDIKAGPVNITIYDRMSVRPALNNAFVGANNNSSFGVFQNDGGVAANWQINSAWALAANYTYTISEALGSGNGQFSRSMNSLHLSLTYSPTATWILGTEGGVSFLKYKQPTLNGGTLFNWGAFLSMPLGKSTVVKLSGGIQVFDFNAPTVFAPAGPGDNSNLSGYYYNFSITNQLNARFSHTLTVGHESSINLASNFITADYINYGISMVAWKGGRFSLSGYYEYANPSHTNPAFAGTGYKLTQFGWDLYYTHQLTSKLRAGAGYHFGRADYIGVTGKDSDQNGFSFDLNYALTAKAGLNLGYRYFTTNYRQSPTAADSVQTRVILGLNYNF</sequence>
<protein>
    <submittedName>
        <fullName evidence="1">Uncharacterized protein</fullName>
    </submittedName>
</protein>
<organism evidence="1 2">
    <name type="scientific">Prosthecobacter vanneervenii</name>
    <dbReference type="NCBI Taxonomy" id="48466"/>
    <lineage>
        <taxon>Bacteria</taxon>
        <taxon>Pseudomonadati</taxon>
        <taxon>Verrucomicrobiota</taxon>
        <taxon>Verrucomicrobiia</taxon>
        <taxon>Verrucomicrobiales</taxon>
        <taxon>Verrucomicrobiaceae</taxon>
        <taxon>Prosthecobacter</taxon>
    </lineage>
</organism>
<gene>
    <name evidence="1" type="ORF">HNQ65_003185</name>
</gene>
<proteinExistence type="predicted"/>
<comment type="caution">
    <text evidence="1">The sequence shown here is derived from an EMBL/GenBank/DDBJ whole genome shotgun (WGS) entry which is preliminary data.</text>
</comment>
<reference evidence="1 2" key="1">
    <citation type="submission" date="2020-08" db="EMBL/GenBank/DDBJ databases">
        <title>Genomic Encyclopedia of Type Strains, Phase IV (KMG-IV): sequencing the most valuable type-strain genomes for metagenomic binning, comparative biology and taxonomic classification.</title>
        <authorList>
            <person name="Goeker M."/>
        </authorList>
    </citation>
    <scope>NUCLEOTIDE SEQUENCE [LARGE SCALE GENOMIC DNA]</scope>
    <source>
        <strain evidence="1 2">DSM 12252</strain>
    </source>
</reference>
<dbReference type="Proteomes" id="UP000590740">
    <property type="component" value="Unassembled WGS sequence"/>
</dbReference>
<name>A0A7W7YCP1_9BACT</name>
<evidence type="ECO:0000313" key="2">
    <source>
        <dbReference type="Proteomes" id="UP000590740"/>
    </source>
</evidence>
<accession>A0A7W7YCP1</accession>
<dbReference type="SUPFAM" id="SSF56935">
    <property type="entry name" value="Porins"/>
    <property type="match status" value="1"/>
</dbReference>
<dbReference type="RefSeq" id="WP_184340551.1">
    <property type="nucleotide sequence ID" value="NZ_JACHIG010000006.1"/>
</dbReference>
<dbReference type="AlphaFoldDB" id="A0A7W7YCP1"/>
<keyword evidence="2" id="KW-1185">Reference proteome</keyword>
<dbReference type="EMBL" id="JACHIG010000006">
    <property type="protein sequence ID" value="MBB5033597.1"/>
    <property type="molecule type" value="Genomic_DNA"/>
</dbReference>
<evidence type="ECO:0000313" key="1">
    <source>
        <dbReference type="EMBL" id="MBB5033597.1"/>
    </source>
</evidence>